<evidence type="ECO:0000313" key="3">
    <source>
        <dbReference type="Proteomes" id="UP000762676"/>
    </source>
</evidence>
<feature type="compositionally biased region" description="Basic residues" evidence="1">
    <location>
        <begin position="78"/>
        <end position="87"/>
    </location>
</feature>
<evidence type="ECO:0000313" key="2">
    <source>
        <dbReference type="EMBL" id="GFR75162.1"/>
    </source>
</evidence>
<reference evidence="2 3" key="1">
    <citation type="journal article" date="2021" name="Elife">
        <title>Chloroplast acquisition without the gene transfer in kleptoplastic sea slugs, Plakobranchus ocellatus.</title>
        <authorList>
            <person name="Maeda T."/>
            <person name="Takahashi S."/>
            <person name="Yoshida T."/>
            <person name="Shimamura S."/>
            <person name="Takaki Y."/>
            <person name="Nagai Y."/>
            <person name="Toyoda A."/>
            <person name="Suzuki Y."/>
            <person name="Arimoto A."/>
            <person name="Ishii H."/>
            <person name="Satoh N."/>
            <person name="Nishiyama T."/>
            <person name="Hasebe M."/>
            <person name="Maruyama T."/>
            <person name="Minagawa J."/>
            <person name="Obokata J."/>
            <person name="Shigenobu S."/>
        </authorList>
    </citation>
    <scope>NUCLEOTIDE SEQUENCE [LARGE SCALE GENOMIC DNA]</scope>
</reference>
<organism evidence="2 3">
    <name type="scientific">Elysia marginata</name>
    <dbReference type="NCBI Taxonomy" id="1093978"/>
    <lineage>
        <taxon>Eukaryota</taxon>
        <taxon>Metazoa</taxon>
        <taxon>Spiralia</taxon>
        <taxon>Lophotrochozoa</taxon>
        <taxon>Mollusca</taxon>
        <taxon>Gastropoda</taxon>
        <taxon>Heterobranchia</taxon>
        <taxon>Euthyneura</taxon>
        <taxon>Panpulmonata</taxon>
        <taxon>Sacoglossa</taxon>
        <taxon>Placobranchoidea</taxon>
        <taxon>Plakobranchidae</taxon>
        <taxon>Elysia</taxon>
    </lineage>
</organism>
<gene>
    <name evidence="2" type="ORF">ElyMa_000448200</name>
</gene>
<comment type="caution">
    <text evidence="2">The sequence shown here is derived from an EMBL/GenBank/DDBJ whole genome shotgun (WGS) entry which is preliminary data.</text>
</comment>
<evidence type="ECO:0000256" key="1">
    <source>
        <dbReference type="SAM" id="MobiDB-lite"/>
    </source>
</evidence>
<keyword evidence="3" id="KW-1185">Reference proteome</keyword>
<dbReference type="AlphaFoldDB" id="A0AAV4FPB3"/>
<dbReference type="EMBL" id="BMAT01000885">
    <property type="protein sequence ID" value="GFR75162.1"/>
    <property type="molecule type" value="Genomic_DNA"/>
</dbReference>
<protein>
    <submittedName>
        <fullName evidence="2">Phospholipase C</fullName>
    </submittedName>
</protein>
<dbReference type="Proteomes" id="UP000762676">
    <property type="component" value="Unassembled WGS sequence"/>
</dbReference>
<proteinExistence type="predicted"/>
<accession>A0AAV4FPB3</accession>
<feature type="region of interest" description="Disordered" evidence="1">
    <location>
        <begin position="54"/>
        <end position="93"/>
    </location>
</feature>
<name>A0AAV4FPB3_9GAST</name>
<sequence length="110" mass="12520">MADEDETSDEIVNIANVKMEEVILNGDKNVSVIVRDGEEEDLLEYEDEDEYGVFRSSSDTNLPHQGIPRRSSMMNKDRSRRPARKKTVSFSSMPTEKKIATGKFKIKGNH</sequence>